<evidence type="ECO:0000256" key="4">
    <source>
        <dbReference type="SAM" id="MobiDB-lite"/>
    </source>
</evidence>
<protein>
    <submittedName>
        <fullName evidence="6">Uncharacterized protein LOC117345795</fullName>
    </submittedName>
</protein>
<feature type="compositionally biased region" description="Low complexity" evidence="4">
    <location>
        <begin position="677"/>
        <end position="701"/>
    </location>
</feature>
<evidence type="ECO:0000256" key="3">
    <source>
        <dbReference type="PROSITE-ProRule" id="PRU00023"/>
    </source>
</evidence>
<dbReference type="PANTHER" id="PTHR46680">
    <property type="entry name" value="NF-KAPPA-B INHIBITOR ALPHA"/>
    <property type="match status" value="1"/>
</dbReference>
<feature type="region of interest" description="Disordered" evidence="4">
    <location>
        <begin position="1"/>
        <end position="60"/>
    </location>
</feature>
<feature type="region of interest" description="Disordered" evidence="4">
    <location>
        <begin position="848"/>
        <end position="878"/>
    </location>
</feature>
<evidence type="ECO:0000313" key="6">
    <source>
        <dbReference type="RefSeq" id="XP_033770848.1"/>
    </source>
</evidence>
<dbReference type="InterPro" id="IPR002110">
    <property type="entry name" value="Ankyrin_rpt"/>
</dbReference>
<feature type="region of interest" description="Disordered" evidence="4">
    <location>
        <begin position="198"/>
        <end position="282"/>
    </location>
</feature>
<dbReference type="InterPro" id="IPR036770">
    <property type="entry name" value="Ankyrin_rpt-contain_sf"/>
</dbReference>
<accession>A0A6P8P751</accession>
<dbReference type="PANTHER" id="PTHR46680:SF2">
    <property type="entry name" value="NF-KAPPA-B INHIBITOR ZETA"/>
    <property type="match status" value="1"/>
</dbReference>
<gene>
    <name evidence="6" type="primary">LOC117345795</name>
</gene>
<evidence type="ECO:0000256" key="2">
    <source>
        <dbReference type="ARBA" id="ARBA00023043"/>
    </source>
</evidence>
<feature type="repeat" description="ANK" evidence="3">
    <location>
        <begin position="426"/>
        <end position="458"/>
    </location>
</feature>
<feature type="repeat" description="ANK" evidence="3">
    <location>
        <begin position="495"/>
        <end position="527"/>
    </location>
</feature>
<keyword evidence="2 3" id="KW-0040">ANK repeat</keyword>
<feature type="region of interest" description="Disordered" evidence="4">
    <location>
        <begin position="137"/>
        <end position="182"/>
    </location>
</feature>
<dbReference type="KEGG" id="gsh:117345795"/>
<dbReference type="GO" id="GO:0071356">
    <property type="term" value="P:cellular response to tumor necrosis factor"/>
    <property type="evidence" value="ECO:0007669"/>
    <property type="project" value="TreeGrafter"/>
</dbReference>
<dbReference type="PRINTS" id="PR01415">
    <property type="entry name" value="ANKYRIN"/>
</dbReference>
<dbReference type="InterPro" id="IPR051070">
    <property type="entry name" value="NF-kappa-B_inhibitor"/>
</dbReference>
<feature type="compositionally biased region" description="Polar residues" evidence="4">
    <location>
        <begin position="638"/>
        <end position="670"/>
    </location>
</feature>
<evidence type="ECO:0000256" key="1">
    <source>
        <dbReference type="ARBA" id="ARBA00022737"/>
    </source>
</evidence>
<feature type="repeat" description="ANK" evidence="3">
    <location>
        <begin position="562"/>
        <end position="594"/>
    </location>
</feature>
<dbReference type="GO" id="GO:0051059">
    <property type="term" value="F:NF-kappaB binding"/>
    <property type="evidence" value="ECO:0007669"/>
    <property type="project" value="TreeGrafter"/>
</dbReference>
<feature type="region of interest" description="Disordered" evidence="4">
    <location>
        <begin position="633"/>
        <end position="718"/>
    </location>
</feature>
<evidence type="ECO:0000313" key="5">
    <source>
        <dbReference type="Proteomes" id="UP000515159"/>
    </source>
</evidence>
<dbReference type="Proteomes" id="UP000515159">
    <property type="component" value="Chromosome 11"/>
</dbReference>
<dbReference type="InParanoid" id="A0A6P8P751"/>
<dbReference type="PROSITE" id="PS50088">
    <property type="entry name" value="ANK_REPEAT"/>
    <property type="match status" value="5"/>
</dbReference>
<feature type="compositionally biased region" description="Basic and acidic residues" evidence="4">
    <location>
        <begin position="852"/>
        <end position="864"/>
    </location>
</feature>
<keyword evidence="5" id="KW-1185">Reference proteome</keyword>
<dbReference type="RefSeq" id="XP_033770848.1">
    <property type="nucleotide sequence ID" value="XM_033914957.1"/>
</dbReference>
<dbReference type="PROSITE" id="PS50297">
    <property type="entry name" value="ANK_REP_REGION"/>
    <property type="match status" value="4"/>
</dbReference>
<feature type="compositionally biased region" description="Basic and acidic residues" evidence="4">
    <location>
        <begin position="33"/>
        <end position="52"/>
    </location>
</feature>
<feature type="compositionally biased region" description="Basic and acidic residues" evidence="4">
    <location>
        <begin position="9"/>
        <end position="26"/>
    </location>
</feature>
<dbReference type="SUPFAM" id="SSF48403">
    <property type="entry name" value="Ankyrin repeat"/>
    <property type="match status" value="1"/>
</dbReference>
<dbReference type="Gene3D" id="1.25.40.20">
    <property type="entry name" value="Ankyrin repeat-containing domain"/>
    <property type="match status" value="1"/>
</dbReference>
<organism evidence="5 6">
    <name type="scientific">Geotrypetes seraphini</name>
    <name type="common">Gaboon caecilian</name>
    <name type="synonym">Caecilia seraphini</name>
    <dbReference type="NCBI Taxonomy" id="260995"/>
    <lineage>
        <taxon>Eukaryota</taxon>
        <taxon>Metazoa</taxon>
        <taxon>Chordata</taxon>
        <taxon>Craniata</taxon>
        <taxon>Vertebrata</taxon>
        <taxon>Euteleostomi</taxon>
        <taxon>Amphibia</taxon>
        <taxon>Gymnophiona</taxon>
        <taxon>Geotrypetes</taxon>
    </lineage>
</organism>
<dbReference type="OrthoDB" id="10254947at2759"/>
<dbReference type="SMART" id="SM00248">
    <property type="entry name" value="ANK"/>
    <property type="match status" value="6"/>
</dbReference>
<feature type="repeat" description="ANK" evidence="3">
    <location>
        <begin position="389"/>
        <end position="410"/>
    </location>
</feature>
<dbReference type="GeneID" id="117345795"/>
<dbReference type="Pfam" id="PF12796">
    <property type="entry name" value="Ank_2"/>
    <property type="match status" value="3"/>
</dbReference>
<keyword evidence="1" id="KW-0677">Repeat</keyword>
<name>A0A6P8P751_GEOSA</name>
<reference evidence="6" key="1">
    <citation type="submission" date="2025-08" db="UniProtKB">
        <authorList>
            <consortium name="RefSeq"/>
        </authorList>
    </citation>
    <scope>IDENTIFICATION</scope>
</reference>
<proteinExistence type="predicted"/>
<dbReference type="GO" id="GO:0005829">
    <property type="term" value="C:cytosol"/>
    <property type="evidence" value="ECO:0007669"/>
    <property type="project" value="TreeGrafter"/>
</dbReference>
<sequence length="878" mass="94656">MSPRSRAMQRQEAEREPGIMDKERAHSVLPLDLRTRKNSKDMDAGERMEHSPTRPQHYSVCQGTPLGIKGSENELKPLSSISLPAHVPLPTPPPLPGAHMIPNIQHLPSGVPPKIVVCWPRSSEGAIPNYLQPSFSEGAPQNCPQPHVTGGAPQICPQPSVAGAPQNYPQPPVTGAPWNSHQSPVTMNLQCLLEAKSEPKPDRETAYDSNLHKQGVQDPQRDSAWEFLRGPVSERQPDGKEPEGPAGLQKPQASLPLRKRRHTVQDSERSPQSTGKVPKTEGCKEAACEKAKGPQHGSTEGLLNLSDGCPHPTAYYSPYVTVTFPHLPHYYPGVSGSCFPPNLPLYPTTSYPLLPGSILGVHGPTCHFLYSLDNQLATDISMASKQDEDGDTALHIAVAQGNVNMVHRLIYLFLQGKKELDTYNIMRQTPIHLAVITKQPALVALLMSHGASPMTLDRNGQTCIHLACEHGSVACLQALTESSQGNVDLETRNYEGFTPLHVAVNTSNTDAVLFLLEHGADIDAVDIKSGRSPLIHAVENNSMNLVMLLLQNGANVNSQTYSGNTALHSASGRGLLDIVRVLMKNGADCSIKNYHNDTSLMVAKNKKVIDALRGKTSQPLSHQNSASKFSVENGGETLFSQGNSSNSPGTRLTPNATDLIGQTPSSNPQHSPVGPFLALPSVSSSSLPPHSASNHSCNSRSSQDHRSSPTTNSGKMEQWEPAENACAVKTSVTYPSPVKSEGNLYRSVTPTSASQITCSVLGQPQNLSRTSRVFLPFRDVTMDPRAPSPSSLYPFTALGGTLLQSQLECPPSHIALASLTLPQPSFPLSTDSTAHRISASGTFTTWSSDQRINTHGEPCSKDSEQSQASAINRIKDER</sequence>
<feature type="repeat" description="ANK" evidence="3">
    <location>
        <begin position="529"/>
        <end position="561"/>
    </location>
</feature>
<dbReference type="AlphaFoldDB" id="A0A6P8P751"/>